<dbReference type="HOGENOM" id="CLU_2185486_0_0_1"/>
<evidence type="ECO:0000313" key="1">
    <source>
        <dbReference type="EMBL" id="KIM67260.1"/>
    </source>
</evidence>
<reference evidence="1 2" key="1">
    <citation type="submission" date="2014-04" db="EMBL/GenBank/DDBJ databases">
        <authorList>
            <consortium name="DOE Joint Genome Institute"/>
            <person name="Kuo A."/>
            <person name="Kohler A."/>
            <person name="Nagy L.G."/>
            <person name="Floudas D."/>
            <person name="Copeland A."/>
            <person name="Barry K.W."/>
            <person name="Cichocki N."/>
            <person name="Veneault-Fourrey C."/>
            <person name="LaButti K."/>
            <person name="Lindquist E.A."/>
            <person name="Lipzen A."/>
            <person name="Lundell T."/>
            <person name="Morin E."/>
            <person name="Murat C."/>
            <person name="Sun H."/>
            <person name="Tunlid A."/>
            <person name="Henrissat B."/>
            <person name="Grigoriev I.V."/>
            <person name="Hibbett D.S."/>
            <person name="Martin F."/>
            <person name="Nordberg H.P."/>
            <person name="Cantor M.N."/>
            <person name="Hua S.X."/>
        </authorList>
    </citation>
    <scope>NUCLEOTIDE SEQUENCE [LARGE SCALE GENOMIC DNA]</scope>
    <source>
        <strain evidence="1 2">Foug A</strain>
    </source>
</reference>
<gene>
    <name evidence="1" type="ORF">SCLCIDRAFT_234649</name>
</gene>
<dbReference type="AlphaFoldDB" id="A0A0C3E381"/>
<evidence type="ECO:0000313" key="2">
    <source>
        <dbReference type="Proteomes" id="UP000053989"/>
    </source>
</evidence>
<name>A0A0C3E381_9AGAM</name>
<accession>A0A0C3E381</accession>
<dbReference type="EMBL" id="KN822014">
    <property type="protein sequence ID" value="KIM67260.1"/>
    <property type="molecule type" value="Genomic_DNA"/>
</dbReference>
<proteinExistence type="predicted"/>
<dbReference type="Proteomes" id="UP000053989">
    <property type="component" value="Unassembled WGS sequence"/>
</dbReference>
<reference evidence="2" key="2">
    <citation type="submission" date="2015-01" db="EMBL/GenBank/DDBJ databases">
        <title>Evolutionary Origins and Diversification of the Mycorrhizal Mutualists.</title>
        <authorList>
            <consortium name="DOE Joint Genome Institute"/>
            <consortium name="Mycorrhizal Genomics Consortium"/>
            <person name="Kohler A."/>
            <person name="Kuo A."/>
            <person name="Nagy L.G."/>
            <person name="Floudas D."/>
            <person name="Copeland A."/>
            <person name="Barry K.W."/>
            <person name="Cichocki N."/>
            <person name="Veneault-Fourrey C."/>
            <person name="LaButti K."/>
            <person name="Lindquist E.A."/>
            <person name="Lipzen A."/>
            <person name="Lundell T."/>
            <person name="Morin E."/>
            <person name="Murat C."/>
            <person name="Riley R."/>
            <person name="Ohm R."/>
            <person name="Sun H."/>
            <person name="Tunlid A."/>
            <person name="Henrissat B."/>
            <person name="Grigoriev I.V."/>
            <person name="Hibbett D.S."/>
            <person name="Martin F."/>
        </authorList>
    </citation>
    <scope>NUCLEOTIDE SEQUENCE [LARGE SCALE GENOMIC DNA]</scope>
    <source>
        <strain evidence="2">Foug A</strain>
    </source>
</reference>
<protein>
    <submittedName>
        <fullName evidence="1">Uncharacterized protein</fullName>
    </submittedName>
</protein>
<keyword evidence="2" id="KW-1185">Reference proteome</keyword>
<organism evidence="1 2">
    <name type="scientific">Scleroderma citrinum Foug A</name>
    <dbReference type="NCBI Taxonomy" id="1036808"/>
    <lineage>
        <taxon>Eukaryota</taxon>
        <taxon>Fungi</taxon>
        <taxon>Dikarya</taxon>
        <taxon>Basidiomycota</taxon>
        <taxon>Agaricomycotina</taxon>
        <taxon>Agaricomycetes</taxon>
        <taxon>Agaricomycetidae</taxon>
        <taxon>Boletales</taxon>
        <taxon>Sclerodermatineae</taxon>
        <taxon>Sclerodermataceae</taxon>
        <taxon>Scleroderma</taxon>
    </lineage>
</organism>
<sequence length="109" mass="12136">MTMKVTWIWRRGMPPRVARRICHKVQRSSTYGSFERAPSNTRVCTRLSRMPGSTDAGLSEQVRSVIALSLGKGCALSLVFKRQPSCKALPSLLYGTRDLASPHLFRSLG</sequence>
<dbReference type="InParanoid" id="A0A0C3E381"/>